<dbReference type="GO" id="GO:0006298">
    <property type="term" value="P:mismatch repair"/>
    <property type="evidence" value="ECO:0007669"/>
    <property type="project" value="TreeGrafter"/>
</dbReference>
<dbReference type="InterPro" id="IPR005760">
    <property type="entry name" value="A/G_AdeGlyc_MutY"/>
</dbReference>
<proteinExistence type="inferred from homology"/>
<dbReference type="CDD" id="cd03431">
    <property type="entry name" value="NUDIX_DNA_Glycosylase_C-MutY"/>
    <property type="match status" value="1"/>
</dbReference>
<dbReference type="InterPro" id="IPR011257">
    <property type="entry name" value="DNA_glycosylase"/>
</dbReference>
<dbReference type="Pfam" id="PF14815">
    <property type="entry name" value="NUDIX_4"/>
    <property type="match status" value="1"/>
</dbReference>
<dbReference type="Gene3D" id="3.90.79.10">
    <property type="entry name" value="Nucleoside Triphosphate Pyrophosphohydrolase"/>
    <property type="match status" value="1"/>
</dbReference>
<dbReference type="Gene3D" id="1.10.340.30">
    <property type="entry name" value="Hypothetical protein, domain 2"/>
    <property type="match status" value="1"/>
</dbReference>
<dbReference type="SUPFAM" id="SSF48150">
    <property type="entry name" value="DNA-glycosylase"/>
    <property type="match status" value="1"/>
</dbReference>
<sequence length="343" mass="38444">MNTPNHIPAEKFQTALLGWYARGHRAMPWRDENASPYHIWLAEVMLQQTTVTAVIPYYQRFLHRFPTLQSLAEAPIDDVLQHWQGLGYYRRAHMLHKCAQTLMRDHNGQFPVTEAELLNLPGLGPYTAAVIAATAFNTAANVVDGNVERVISRLYRVQQELPAARTTLRNLADHLASPAEPRLYANAIMELGSQVCTPTTPQCLLCPVAQWCEANQHGDQTTYPRKAPKKQTPHHTATAWLITDASGHIYLQQRPATGLLASLYELPHSGWEPKSTPQQAPLMLETQTECGSITHVFSHFKLTLNLLHTEVTNIPAANRFHPEALPALSTLMRKALTHALKQT</sequence>
<evidence type="ECO:0000256" key="11">
    <source>
        <dbReference type="ARBA" id="ARBA00023014"/>
    </source>
</evidence>
<dbReference type="InterPro" id="IPR003651">
    <property type="entry name" value="Endonuclease3_FeS-loop_motif"/>
</dbReference>
<organism evidence="16 17">
    <name type="scientific">Blastochloris viridis</name>
    <name type="common">Rhodopseudomonas viridis</name>
    <dbReference type="NCBI Taxonomy" id="1079"/>
    <lineage>
        <taxon>Bacteria</taxon>
        <taxon>Pseudomonadati</taxon>
        <taxon>Pseudomonadota</taxon>
        <taxon>Alphaproteobacteria</taxon>
        <taxon>Hyphomicrobiales</taxon>
        <taxon>Blastochloridaceae</taxon>
        <taxon>Blastochloris</taxon>
    </lineage>
</organism>
<dbReference type="GO" id="GO:0034039">
    <property type="term" value="F:8-oxo-7,8-dihydroguanine DNA N-glycosylase activity"/>
    <property type="evidence" value="ECO:0007669"/>
    <property type="project" value="TreeGrafter"/>
</dbReference>
<evidence type="ECO:0000256" key="7">
    <source>
        <dbReference type="ARBA" id="ARBA00022723"/>
    </source>
</evidence>
<reference evidence="16 17" key="1">
    <citation type="journal article" date="2017" name="Nat. Commun.">
        <title>In situ click chemistry generation of cyclooxygenase-2 inhibitors.</title>
        <authorList>
            <person name="Bhardwaj A."/>
            <person name="Kaur J."/>
            <person name="Wuest M."/>
            <person name="Wuest F."/>
        </authorList>
    </citation>
    <scope>NUCLEOTIDE SEQUENCE [LARGE SCALE GENOMIC DNA]</scope>
    <source>
        <strain evidence="16">S2_018_000_R2_106</strain>
    </source>
</reference>
<dbReference type="Gene3D" id="1.10.1670.10">
    <property type="entry name" value="Helix-hairpin-Helix base-excision DNA repair enzymes (C-terminal)"/>
    <property type="match status" value="1"/>
</dbReference>
<evidence type="ECO:0000256" key="1">
    <source>
        <dbReference type="ARBA" id="ARBA00000843"/>
    </source>
</evidence>
<dbReference type="PANTHER" id="PTHR42944">
    <property type="entry name" value="ADENINE DNA GLYCOSYLASE"/>
    <property type="match status" value="1"/>
</dbReference>
<evidence type="ECO:0000256" key="9">
    <source>
        <dbReference type="ARBA" id="ARBA00022801"/>
    </source>
</evidence>
<keyword evidence="11" id="KW-0411">Iron-sulfur</keyword>
<evidence type="ECO:0000256" key="3">
    <source>
        <dbReference type="ARBA" id="ARBA00008343"/>
    </source>
</evidence>
<dbReference type="PANTHER" id="PTHR42944:SF1">
    <property type="entry name" value="ADENINE DNA GLYCOSYLASE"/>
    <property type="match status" value="1"/>
</dbReference>
<dbReference type="EMBL" id="VAFM01000002">
    <property type="protein sequence ID" value="TKW60722.1"/>
    <property type="molecule type" value="Genomic_DNA"/>
</dbReference>
<dbReference type="SMART" id="SM00478">
    <property type="entry name" value="ENDO3c"/>
    <property type="match status" value="1"/>
</dbReference>
<dbReference type="GO" id="GO:0035485">
    <property type="term" value="F:adenine/guanine mispair binding"/>
    <property type="evidence" value="ECO:0007669"/>
    <property type="project" value="TreeGrafter"/>
</dbReference>
<gene>
    <name evidence="16" type="primary">mutY</name>
    <name evidence="16" type="ORF">DI628_07450</name>
</gene>
<dbReference type="SMART" id="SM00525">
    <property type="entry name" value="FES"/>
    <property type="match status" value="1"/>
</dbReference>
<evidence type="ECO:0000256" key="5">
    <source>
        <dbReference type="ARBA" id="ARBA00022023"/>
    </source>
</evidence>
<dbReference type="InterPro" id="IPR044298">
    <property type="entry name" value="MIG/MutY"/>
</dbReference>
<evidence type="ECO:0000313" key="17">
    <source>
        <dbReference type="Proteomes" id="UP000320948"/>
    </source>
</evidence>
<dbReference type="NCBIfam" id="TIGR01084">
    <property type="entry name" value="mutY"/>
    <property type="match status" value="1"/>
</dbReference>
<dbReference type="GO" id="GO:0046872">
    <property type="term" value="F:metal ion binding"/>
    <property type="evidence" value="ECO:0007669"/>
    <property type="project" value="UniProtKB-UniRule"/>
</dbReference>
<evidence type="ECO:0000256" key="2">
    <source>
        <dbReference type="ARBA" id="ARBA00002933"/>
    </source>
</evidence>
<dbReference type="CDD" id="cd00056">
    <property type="entry name" value="ENDO3c"/>
    <property type="match status" value="1"/>
</dbReference>
<dbReference type="InterPro" id="IPR029119">
    <property type="entry name" value="MutY_C"/>
</dbReference>
<dbReference type="GO" id="GO:0032357">
    <property type="term" value="F:oxidized purine DNA binding"/>
    <property type="evidence" value="ECO:0007669"/>
    <property type="project" value="TreeGrafter"/>
</dbReference>
<evidence type="ECO:0000256" key="4">
    <source>
        <dbReference type="ARBA" id="ARBA00012045"/>
    </source>
</evidence>
<keyword evidence="8 14" id="KW-0227">DNA damage</keyword>
<keyword evidence="6" id="KW-0004">4Fe-4S</keyword>
<keyword evidence="12" id="KW-0234">DNA repair</keyword>
<comment type="similarity">
    <text evidence="3 14">Belongs to the Nth/MutY family.</text>
</comment>
<evidence type="ECO:0000259" key="15">
    <source>
        <dbReference type="SMART" id="SM00478"/>
    </source>
</evidence>
<dbReference type="InterPro" id="IPR000445">
    <property type="entry name" value="HhH_motif"/>
</dbReference>
<dbReference type="AlphaFoldDB" id="A0A6N4R0H4"/>
<evidence type="ECO:0000256" key="6">
    <source>
        <dbReference type="ARBA" id="ARBA00022485"/>
    </source>
</evidence>
<keyword evidence="7" id="KW-0479">Metal-binding</keyword>
<dbReference type="GO" id="GO:0051539">
    <property type="term" value="F:4 iron, 4 sulfur cluster binding"/>
    <property type="evidence" value="ECO:0007669"/>
    <property type="project" value="UniProtKB-UniRule"/>
</dbReference>
<evidence type="ECO:0000256" key="10">
    <source>
        <dbReference type="ARBA" id="ARBA00023004"/>
    </source>
</evidence>
<dbReference type="InterPro" id="IPR015797">
    <property type="entry name" value="NUDIX_hydrolase-like_dom_sf"/>
</dbReference>
<evidence type="ECO:0000256" key="14">
    <source>
        <dbReference type="RuleBase" id="RU365096"/>
    </source>
</evidence>
<comment type="catalytic activity">
    <reaction evidence="1 14">
        <text>Hydrolyzes free adenine bases from 7,8-dihydro-8-oxoguanine:adenine mismatched double-stranded DNA, leaving an apurinic site.</text>
        <dbReference type="EC" id="3.2.2.31"/>
    </reaction>
</comment>
<dbReference type="GO" id="GO:0000701">
    <property type="term" value="F:purine-specific mismatch base pair DNA N-glycosylase activity"/>
    <property type="evidence" value="ECO:0007669"/>
    <property type="project" value="UniProtKB-EC"/>
</dbReference>
<dbReference type="EC" id="3.2.2.31" evidence="4 14"/>
<dbReference type="InterPro" id="IPR003265">
    <property type="entry name" value="HhH-GPD_domain"/>
</dbReference>
<dbReference type="Proteomes" id="UP000320948">
    <property type="component" value="Unassembled WGS sequence"/>
</dbReference>
<keyword evidence="13 14" id="KW-0326">Glycosidase</keyword>
<comment type="caution">
    <text evidence="16">The sequence shown here is derived from an EMBL/GenBank/DDBJ whole genome shotgun (WGS) entry which is preliminary data.</text>
</comment>
<dbReference type="FunFam" id="1.10.340.30:FF:000002">
    <property type="entry name" value="Adenine DNA glycosylase"/>
    <property type="match status" value="1"/>
</dbReference>
<dbReference type="Pfam" id="PF00633">
    <property type="entry name" value="HHH"/>
    <property type="match status" value="1"/>
</dbReference>
<evidence type="ECO:0000256" key="13">
    <source>
        <dbReference type="ARBA" id="ARBA00023295"/>
    </source>
</evidence>
<accession>A0A6N4R0H4</accession>
<evidence type="ECO:0000256" key="8">
    <source>
        <dbReference type="ARBA" id="ARBA00022763"/>
    </source>
</evidence>
<dbReference type="GO" id="GO:0006284">
    <property type="term" value="P:base-excision repair"/>
    <property type="evidence" value="ECO:0007669"/>
    <property type="project" value="UniProtKB-UniRule"/>
</dbReference>
<feature type="domain" description="HhH-GPD" evidence="15">
    <location>
        <begin position="45"/>
        <end position="194"/>
    </location>
</feature>
<dbReference type="InterPro" id="IPR023170">
    <property type="entry name" value="HhH_base_excis_C"/>
</dbReference>
<dbReference type="Pfam" id="PF00730">
    <property type="entry name" value="HhH-GPD"/>
    <property type="match status" value="1"/>
</dbReference>
<keyword evidence="9" id="KW-0378">Hydrolase</keyword>
<comment type="cofactor">
    <cofactor evidence="14">
        <name>[4Fe-4S] cluster</name>
        <dbReference type="ChEBI" id="CHEBI:49883"/>
    </cofactor>
    <text evidence="14">Binds 1 [4Fe-4S] cluster.</text>
</comment>
<dbReference type="SUPFAM" id="SSF55811">
    <property type="entry name" value="Nudix"/>
    <property type="match status" value="1"/>
</dbReference>
<evidence type="ECO:0000256" key="12">
    <source>
        <dbReference type="ARBA" id="ARBA00023204"/>
    </source>
</evidence>
<protein>
    <recommendedName>
        <fullName evidence="5 14">Adenine DNA glycosylase</fullName>
        <ecNumber evidence="4 14">3.2.2.31</ecNumber>
    </recommendedName>
</protein>
<keyword evidence="10 14" id="KW-0408">Iron</keyword>
<evidence type="ECO:0000313" key="16">
    <source>
        <dbReference type="EMBL" id="TKW60722.1"/>
    </source>
</evidence>
<comment type="function">
    <text evidence="2">Adenine glycosylase active on G-A mispairs. MutY also corrects error-prone DNA synthesis past GO lesions which are due to the oxidatively damaged form of guanine: 7,8-dihydro-8-oxoguanine (8-oxo-dGTP).</text>
</comment>
<name>A0A6N4R0H4_BLAVI</name>